<accession>A0A182E9P6</accession>
<feature type="region of interest" description="Disordered" evidence="2">
    <location>
        <begin position="185"/>
        <end position="228"/>
    </location>
</feature>
<dbReference type="WBParaSite" id="nOo.2.0.1.t04759-RA">
    <property type="protein sequence ID" value="nOo.2.0.1.t04759-RA"/>
    <property type="gene ID" value="nOo.2.0.1.g04759"/>
</dbReference>
<gene>
    <name evidence="3" type="ORF">NOO_LOCUS4759</name>
</gene>
<feature type="coiled-coil region" evidence="1">
    <location>
        <begin position="30"/>
        <end position="57"/>
    </location>
</feature>
<name>A0A182E9P6_ONCOC</name>
<evidence type="ECO:0000256" key="2">
    <source>
        <dbReference type="SAM" id="MobiDB-lite"/>
    </source>
</evidence>
<keyword evidence="1" id="KW-0175">Coiled coil</keyword>
<evidence type="ECO:0000313" key="3">
    <source>
        <dbReference type="EMBL" id="VDK74428.1"/>
    </source>
</evidence>
<dbReference type="Proteomes" id="UP000271087">
    <property type="component" value="Unassembled WGS sequence"/>
</dbReference>
<evidence type="ECO:0000313" key="5">
    <source>
        <dbReference type="WBParaSite" id="nOo.2.0.1.t04759-RA"/>
    </source>
</evidence>
<feature type="region of interest" description="Disordered" evidence="2">
    <location>
        <begin position="82"/>
        <end position="107"/>
    </location>
</feature>
<protein>
    <submittedName>
        <fullName evidence="5">Ena/VASP-like protein</fullName>
    </submittedName>
</protein>
<evidence type="ECO:0000256" key="1">
    <source>
        <dbReference type="SAM" id="Coils"/>
    </source>
</evidence>
<organism evidence="5">
    <name type="scientific">Onchocerca ochengi</name>
    <name type="common">Filarial nematode worm</name>
    <dbReference type="NCBI Taxonomy" id="42157"/>
    <lineage>
        <taxon>Eukaryota</taxon>
        <taxon>Metazoa</taxon>
        <taxon>Ecdysozoa</taxon>
        <taxon>Nematoda</taxon>
        <taxon>Chromadorea</taxon>
        <taxon>Rhabditida</taxon>
        <taxon>Spirurina</taxon>
        <taxon>Spiruromorpha</taxon>
        <taxon>Filarioidea</taxon>
        <taxon>Onchocercidae</taxon>
        <taxon>Onchocerca</taxon>
    </lineage>
</organism>
<keyword evidence="4" id="KW-1185">Reference proteome</keyword>
<evidence type="ECO:0000313" key="4">
    <source>
        <dbReference type="Proteomes" id="UP000271087"/>
    </source>
</evidence>
<dbReference type="OrthoDB" id="166375at2759"/>
<proteinExistence type="predicted"/>
<feature type="compositionally biased region" description="Polar residues" evidence="2">
    <location>
        <begin position="203"/>
        <end position="215"/>
    </location>
</feature>
<sequence>MDTLDFADEYSITEISNRQEAEQYGNVDEVQLLQQQIDDLEARATELERRRSQSIRGISWINQRNRQAIKEAILSGQIQVETSSQDDPFTRKNARMKPVPGRDKMTQHLNKKGDTVVGNNDEHSAINSQSTVIELNDQKPVPQKGSLSASGVRGPSGPVSDLFNAHNFDVDIDIAIPAAVTLSSSAPSLSSMDVNSRHPGLGNNRSAMSRGSSRPLSLEDYKRRKNLL</sequence>
<dbReference type="EMBL" id="UYRW01001132">
    <property type="protein sequence ID" value="VDK74428.1"/>
    <property type="molecule type" value="Genomic_DNA"/>
</dbReference>
<dbReference type="AlphaFoldDB" id="A0A182E9P6"/>
<reference evidence="5" key="1">
    <citation type="submission" date="2016-06" db="UniProtKB">
        <authorList>
            <consortium name="WormBaseParasite"/>
        </authorList>
    </citation>
    <scope>IDENTIFICATION</scope>
</reference>
<dbReference type="STRING" id="42157.A0A182E9P6"/>
<reference evidence="3 4" key="2">
    <citation type="submission" date="2018-08" db="EMBL/GenBank/DDBJ databases">
        <authorList>
            <person name="Laetsch R D."/>
            <person name="Stevens L."/>
            <person name="Kumar S."/>
            <person name="Blaxter L. M."/>
        </authorList>
    </citation>
    <scope>NUCLEOTIDE SEQUENCE [LARGE SCALE GENOMIC DNA]</scope>
</reference>